<reference evidence="2 3" key="1">
    <citation type="journal article" date="2022" name="Nat. Plants">
        <title>Genomes of leafy and leafless Platanthera orchids illuminate the evolution of mycoheterotrophy.</title>
        <authorList>
            <person name="Li M.H."/>
            <person name="Liu K.W."/>
            <person name="Li Z."/>
            <person name="Lu H.C."/>
            <person name="Ye Q.L."/>
            <person name="Zhang D."/>
            <person name="Wang J.Y."/>
            <person name="Li Y.F."/>
            <person name="Zhong Z.M."/>
            <person name="Liu X."/>
            <person name="Yu X."/>
            <person name="Liu D.K."/>
            <person name="Tu X.D."/>
            <person name="Liu B."/>
            <person name="Hao Y."/>
            <person name="Liao X.Y."/>
            <person name="Jiang Y.T."/>
            <person name="Sun W.H."/>
            <person name="Chen J."/>
            <person name="Chen Y.Q."/>
            <person name="Ai Y."/>
            <person name="Zhai J.W."/>
            <person name="Wu S.S."/>
            <person name="Zhou Z."/>
            <person name="Hsiao Y.Y."/>
            <person name="Wu W.L."/>
            <person name="Chen Y.Y."/>
            <person name="Lin Y.F."/>
            <person name="Hsu J.L."/>
            <person name="Li C.Y."/>
            <person name="Wang Z.W."/>
            <person name="Zhao X."/>
            <person name="Zhong W.Y."/>
            <person name="Ma X.K."/>
            <person name="Ma L."/>
            <person name="Huang J."/>
            <person name="Chen G.Z."/>
            <person name="Huang M.Z."/>
            <person name="Huang L."/>
            <person name="Peng D.H."/>
            <person name="Luo Y.B."/>
            <person name="Zou S.Q."/>
            <person name="Chen S.P."/>
            <person name="Lan S."/>
            <person name="Tsai W.C."/>
            <person name="Van de Peer Y."/>
            <person name="Liu Z.J."/>
        </authorList>
    </citation>
    <scope>NUCLEOTIDE SEQUENCE [LARGE SCALE GENOMIC DNA]</scope>
    <source>
        <strain evidence="2">Lor287</strain>
    </source>
</reference>
<organism evidence="2 3">
    <name type="scientific">Platanthera zijinensis</name>
    <dbReference type="NCBI Taxonomy" id="2320716"/>
    <lineage>
        <taxon>Eukaryota</taxon>
        <taxon>Viridiplantae</taxon>
        <taxon>Streptophyta</taxon>
        <taxon>Embryophyta</taxon>
        <taxon>Tracheophyta</taxon>
        <taxon>Spermatophyta</taxon>
        <taxon>Magnoliopsida</taxon>
        <taxon>Liliopsida</taxon>
        <taxon>Asparagales</taxon>
        <taxon>Orchidaceae</taxon>
        <taxon>Orchidoideae</taxon>
        <taxon>Orchideae</taxon>
        <taxon>Orchidinae</taxon>
        <taxon>Platanthera</taxon>
    </lineage>
</organism>
<dbReference type="EMBL" id="JBBWWQ010000010">
    <property type="protein sequence ID" value="KAK8937124.1"/>
    <property type="molecule type" value="Genomic_DNA"/>
</dbReference>
<evidence type="ECO:0000313" key="2">
    <source>
        <dbReference type="EMBL" id="KAK8937124.1"/>
    </source>
</evidence>
<gene>
    <name evidence="2" type="ORF">KSP39_PZI012550</name>
</gene>
<sequence length="112" mass="12157">MRKMYQSLNSLMHSDKRKMYYTLTTISPVEQGEAGGGGGGFWRTHTGRKENTGCSRNWPEERAGGVVSSSKAGVVVEDSGDWKIHGRAGGKPEAAAVDFGRRPGDSINCEYC</sequence>
<accession>A0AAP0G4W9</accession>
<feature type="region of interest" description="Disordered" evidence="1">
    <location>
        <begin position="31"/>
        <end position="71"/>
    </location>
</feature>
<name>A0AAP0G4W9_9ASPA</name>
<keyword evidence="3" id="KW-1185">Reference proteome</keyword>
<protein>
    <submittedName>
        <fullName evidence="2">Uncharacterized protein</fullName>
    </submittedName>
</protein>
<proteinExistence type="predicted"/>
<evidence type="ECO:0000256" key="1">
    <source>
        <dbReference type="SAM" id="MobiDB-lite"/>
    </source>
</evidence>
<dbReference type="Proteomes" id="UP001418222">
    <property type="component" value="Unassembled WGS sequence"/>
</dbReference>
<dbReference type="AlphaFoldDB" id="A0AAP0G4W9"/>
<comment type="caution">
    <text evidence="2">The sequence shown here is derived from an EMBL/GenBank/DDBJ whole genome shotgun (WGS) entry which is preliminary data.</text>
</comment>
<evidence type="ECO:0000313" key="3">
    <source>
        <dbReference type="Proteomes" id="UP001418222"/>
    </source>
</evidence>